<name>Q0VRB1_ALCBS</name>
<keyword evidence="1" id="KW-0677">Repeat</keyword>
<gene>
    <name evidence="7" type="ordered locus">ABO_0839</name>
</gene>
<keyword evidence="2" id="KW-0201">Cytochrome c-type biogenesis</keyword>
<dbReference type="PANTHER" id="PTHR47870">
    <property type="entry name" value="CYTOCHROME C-TYPE BIOGENESIS PROTEIN CCMH"/>
    <property type="match status" value="1"/>
</dbReference>
<dbReference type="InterPro" id="IPR019734">
    <property type="entry name" value="TPR_rpt"/>
</dbReference>
<keyword evidence="8" id="KW-1185">Reference proteome</keyword>
<evidence type="ECO:0000259" key="6">
    <source>
        <dbReference type="Pfam" id="PF23914"/>
    </source>
</evidence>
<evidence type="ECO:0000256" key="4">
    <source>
        <dbReference type="PROSITE-ProRule" id="PRU00339"/>
    </source>
</evidence>
<dbReference type="SUPFAM" id="SSF48452">
    <property type="entry name" value="TPR-like"/>
    <property type="match status" value="1"/>
</dbReference>
<evidence type="ECO:0000313" key="8">
    <source>
        <dbReference type="Proteomes" id="UP000008871"/>
    </source>
</evidence>
<keyword evidence="5" id="KW-0812">Transmembrane</keyword>
<feature type="transmembrane region" description="Helical" evidence="5">
    <location>
        <begin position="36"/>
        <end position="56"/>
    </location>
</feature>
<dbReference type="PROSITE" id="PS50005">
    <property type="entry name" value="TPR"/>
    <property type="match status" value="1"/>
</dbReference>
<dbReference type="PANTHER" id="PTHR47870:SF1">
    <property type="entry name" value="CYTOCHROME C-TYPE BIOGENESIS PROTEIN CCMH"/>
    <property type="match status" value="1"/>
</dbReference>
<accession>Q0VRB1</accession>
<organism evidence="7 8">
    <name type="scientific">Alcanivorax borkumensis (strain ATCC 700651 / DSM 11573 / NCIMB 13689 / SK2)</name>
    <dbReference type="NCBI Taxonomy" id="393595"/>
    <lineage>
        <taxon>Bacteria</taxon>
        <taxon>Pseudomonadati</taxon>
        <taxon>Pseudomonadota</taxon>
        <taxon>Gammaproteobacteria</taxon>
        <taxon>Oceanospirillales</taxon>
        <taxon>Alcanivoracaceae</taxon>
        <taxon>Alcanivorax</taxon>
    </lineage>
</organism>
<dbReference type="Proteomes" id="UP000008871">
    <property type="component" value="Chromosome"/>
</dbReference>
<dbReference type="Gene3D" id="1.25.40.10">
    <property type="entry name" value="Tetratricopeptide repeat domain"/>
    <property type="match status" value="1"/>
</dbReference>
<dbReference type="KEGG" id="abo:ABO_0839"/>
<keyword evidence="5" id="KW-1133">Transmembrane helix</keyword>
<dbReference type="GO" id="GO:0017004">
    <property type="term" value="P:cytochrome complex assembly"/>
    <property type="evidence" value="ECO:0007669"/>
    <property type="project" value="UniProtKB-KW"/>
</dbReference>
<keyword evidence="5" id="KW-0472">Membrane</keyword>
<keyword evidence="3 4" id="KW-0802">TPR repeat</keyword>
<dbReference type="InterPro" id="IPR051263">
    <property type="entry name" value="C-type_cytochrome_biogenesis"/>
</dbReference>
<reference evidence="7 8" key="1">
    <citation type="journal article" date="2006" name="Nat. Biotechnol.">
        <title>Genome sequence of the ubiquitous hydrocarbon-degrading marine bacterium Alcanivorax borkumensis.</title>
        <authorList>
            <person name="Schneiker S."/>
            <person name="Martins dos Santos V.A.P."/>
            <person name="Bartels D."/>
            <person name="Bekel T."/>
            <person name="Brecht M."/>
            <person name="Buhrmester J."/>
            <person name="Chernikova T.N."/>
            <person name="Denaro R."/>
            <person name="Ferrer M."/>
            <person name="Gertler C."/>
            <person name="Goesmann A."/>
            <person name="Golyshina O.V."/>
            <person name="Kaminski F."/>
            <person name="Khachane A.N."/>
            <person name="Lang S."/>
            <person name="Linke B."/>
            <person name="McHardy A.C."/>
            <person name="Meyer F."/>
            <person name="Nechitaylo T."/>
            <person name="Puehler A."/>
            <person name="Regenhardt D."/>
            <person name="Rupp O."/>
            <person name="Sabirova J.S."/>
            <person name="Selbitschka W."/>
            <person name="Yakimov M.M."/>
            <person name="Timmis K.N."/>
            <person name="Vorhoelter F.-J."/>
            <person name="Weidner S."/>
            <person name="Kaiser O."/>
            <person name="Golyshin P.N."/>
        </authorList>
    </citation>
    <scope>NUCLEOTIDE SEQUENCE [LARGE SCALE GENOMIC DNA]</scope>
    <source>
        <strain evidence="8">ATCC 700651 / DSM 11573 / NCIMB 13689 / SK2</strain>
    </source>
</reference>
<sequence length="341" mass="36940">MMLWVMSLVLLLILAAMLWLMWRSEARKAGKNMSGALGIPLVMVILAGAGYGLIGLNEHTGTWLTHKQEYGDVAQQIIAGQPPEKAASEVPAGALVRVLQSELSQTPSAVGWYALGALYDQLGAPVQTEEAARKALQLNPENAAMHLLLARALIEKNEARLTDPALDEIRWVLDREPNHDGAWMLLAMSADRAGRYALAEQAWASLLSRHSQGETADLLQRGLNRAREQKQREGLFANLSATVHGENLPAGGTLFVFLREAGSAGQPLAAQRKVVPHFPINIELTAANWLQSYPDEQADLVIGARYTPAPGASVDQAAITAVPTPLKLPQRQPAVLNLSRQ</sequence>
<evidence type="ECO:0000256" key="5">
    <source>
        <dbReference type="SAM" id="Phobius"/>
    </source>
</evidence>
<dbReference type="RefSeq" id="WP_011588123.1">
    <property type="nucleotide sequence ID" value="NC_008260.1"/>
</dbReference>
<evidence type="ECO:0000313" key="7">
    <source>
        <dbReference type="EMBL" id="CAL16287.1"/>
    </source>
</evidence>
<evidence type="ECO:0000256" key="1">
    <source>
        <dbReference type="ARBA" id="ARBA00022737"/>
    </source>
</evidence>
<dbReference type="EMBL" id="AM286690">
    <property type="protein sequence ID" value="CAL16287.1"/>
    <property type="molecule type" value="Genomic_DNA"/>
</dbReference>
<dbReference type="GO" id="GO:0005886">
    <property type="term" value="C:plasma membrane"/>
    <property type="evidence" value="ECO:0007669"/>
    <property type="project" value="TreeGrafter"/>
</dbReference>
<dbReference type="eggNOG" id="COG4235">
    <property type="taxonomic scope" value="Bacteria"/>
</dbReference>
<dbReference type="HOGENOM" id="CLU_810479_0_0_6"/>
<feature type="repeat" description="TPR" evidence="4">
    <location>
        <begin position="109"/>
        <end position="142"/>
    </location>
</feature>
<feature type="domain" description="Cytochrome c-type biogenesis protein H TPR" evidence="6">
    <location>
        <begin position="63"/>
        <end position="209"/>
    </location>
</feature>
<proteinExistence type="predicted"/>
<evidence type="ECO:0000256" key="3">
    <source>
        <dbReference type="ARBA" id="ARBA00022803"/>
    </source>
</evidence>
<dbReference type="OrthoDB" id="9776053at2"/>
<dbReference type="Pfam" id="PF23914">
    <property type="entry name" value="TPR_CcmH_CycH"/>
    <property type="match status" value="1"/>
</dbReference>
<dbReference type="InterPro" id="IPR056413">
    <property type="entry name" value="TPR_CcmH_CycH"/>
</dbReference>
<protein>
    <submittedName>
        <fullName evidence="7">Cytochrome c-type biogenesis protein</fullName>
    </submittedName>
</protein>
<dbReference type="SMART" id="SM00028">
    <property type="entry name" value="TPR"/>
    <property type="match status" value="1"/>
</dbReference>
<evidence type="ECO:0000256" key="2">
    <source>
        <dbReference type="ARBA" id="ARBA00022748"/>
    </source>
</evidence>
<dbReference type="STRING" id="393595.ABO_0839"/>
<dbReference type="InterPro" id="IPR011990">
    <property type="entry name" value="TPR-like_helical_dom_sf"/>
</dbReference>
<dbReference type="AlphaFoldDB" id="Q0VRB1"/>